<proteinExistence type="predicted"/>
<accession>A0A1V6Z1Q6</accession>
<sequence length="108" mass="11896">MPLSLAKPPCNCLARTAEALERFPNFSRSPPDTHYIPMDGVLVIKAGLVEHWELLNGCETDTHLRAEMIQAMIDAVTKTLTLYETALECILGSWSQTQKPNGGIGSIR</sequence>
<reference evidence="2" key="1">
    <citation type="journal article" date="2017" name="Nat. Microbiol.">
        <title>Global analysis of biosynthetic gene clusters reveals vast potential of secondary metabolite production in Penicillium species.</title>
        <authorList>
            <person name="Nielsen J.C."/>
            <person name="Grijseels S."/>
            <person name="Prigent S."/>
            <person name="Ji B."/>
            <person name="Dainat J."/>
            <person name="Nielsen K.F."/>
            <person name="Frisvad J.C."/>
            <person name="Workman M."/>
            <person name="Nielsen J."/>
        </authorList>
    </citation>
    <scope>NUCLEOTIDE SEQUENCE [LARGE SCALE GENOMIC DNA]</scope>
    <source>
        <strain evidence="2">IBT 13039</strain>
    </source>
</reference>
<dbReference type="AlphaFoldDB" id="A0A1V6Z1Q6"/>
<gene>
    <name evidence="1" type="ORF">PENNAL_c0005G00869</name>
</gene>
<evidence type="ECO:0000313" key="2">
    <source>
        <dbReference type="Proteomes" id="UP000191691"/>
    </source>
</evidence>
<dbReference type="Proteomes" id="UP000191691">
    <property type="component" value="Unassembled WGS sequence"/>
</dbReference>
<evidence type="ECO:0000313" key="1">
    <source>
        <dbReference type="EMBL" id="OQE93626.1"/>
    </source>
</evidence>
<comment type="caution">
    <text evidence="1">The sequence shown here is derived from an EMBL/GenBank/DDBJ whole genome shotgun (WGS) entry which is preliminary data.</text>
</comment>
<organism evidence="1 2">
    <name type="scientific">Penicillium nalgiovense</name>
    <dbReference type="NCBI Taxonomy" id="60175"/>
    <lineage>
        <taxon>Eukaryota</taxon>
        <taxon>Fungi</taxon>
        <taxon>Dikarya</taxon>
        <taxon>Ascomycota</taxon>
        <taxon>Pezizomycotina</taxon>
        <taxon>Eurotiomycetes</taxon>
        <taxon>Eurotiomycetidae</taxon>
        <taxon>Eurotiales</taxon>
        <taxon>Aspergillaceae</taxon>
        <taxon>Penicillium</taxon>
    </lineage>
</organism>
<keyword evidence="2" id="KW-1185">Reference proteome</keyword>
<dbReference type="EMBL" id="MOOB01000005">
    <property type="protein sequence ID" value="OQE93626.1"/>
    <property type="molecule type" value="Genomic_DNA"/>
</dbReference>
<name>A0A1V6Z1Q6_PENNA</name>
<protein>
    <submittedName>
        <fullName evidence="1">Uncharacterized protein</fullName>
    </submittedName>
</protein>